<keyword evidence="4" id="KW-0456">Lyase</keyword>
<evidence type="ECO:0000256" key="2">
    <source>
        <dbReference type="ARBA" id="ARBA00022576"/>
    </source>
</evidence>
<dbReference type="EMBL" id="BBMS01000011">
    <property type="protein sequence ID" value="GAL25685.1"/>
    <property type="molecule type" value="Genomic_DNA"/>
</dbReference>
<accession>A0ABQ0JBS8</accession>
<proteinExistence type="predicted"/>
<dbReference type="PANTHER" id="PTHR43552:SF1">
    <property type="entry name" value="DIAMINOBUTYRATE--2-OXOGLUTARATE AMINOTRANSFERASE"/>
    <property type="match status" value="1"/>
</dbReference>
<dbReference type="GO" id="GO:0033983">
    <property type="term" value="F:diaminobutyrate decarboxylase activity"/>
    <property type="evidence" value="ECO:0007669"/>
    <property type="project" value="UniProtKB-EC"/>
</dbReference>
<reference evidence="5" key="1">
    <citation type="submission" date="2014-09" db="EMBL/GenBank/DDBJ databases">
        <title>Vibrio variabilis JCM 19239. (C206) whole genome shotgun sequence.</title>
        <authorList>
            <person name="Sawabe T."/>
            <person name="Meirelles P."/>
            <person name="Nakanishi M."/>
            <person name="Sayaka M."/>
            <person name="Hattori M."/>
            <person name="Ohkuma M."/>
        </authorList>
    </citation>
    <scope>NUCLEOTIDE SEQUENCE [LARGE SCALE GENOMIC DNA]</scope>
    <source>
        <strain evidence="5">JCM 19239</strain>
    </source>
</reference>
<dbReference type="InterPro" id="IPR015421">
    <property type="entry name" value="PyrdxlP-dep_Trfase_major"/>
</dbReference>
<dbReference type="EC" id="4.1.1.86" evidence="4"/>
<comment type="caution">
    <text evidence="4">The sequence shown here is derived from an EMBL/GenBank/DDBJ whole genome shotgun (WGS) entry which is preliminary data.</text>
</comment>
<dbReference type="Gene3D" id="3.40.640.10">
    <property type="entry name" value="Type I PLP-dependent aspartate aminotransferase-like (Major domain)"/>
    <property type="match status" value="1"/>
</dbReference>
<dbReference type="Pfam" id="PF00202">
    <property type="entry name" value="Aminotran_3"/>
    <property type="match status" value="1"/>
</dbReference>
<dbReference type="EC" id="2.6.1.76" evidence="4"/>
<dbReference type="InterPro" id="IPR005814">
    <property type="entry name" value="Aminotrans_3"/>
</dbReference>
<comment type="cofactor">
    <cofactor evidence="1">
        <name>pyridoxal 5'-phosphate</name>
        <dbReference type="ChEBI" id="CHEBI:597326"/>
    </cofactor>
</comment>
<evidence type="ECO:0000256" key="1">
    <source>
        <dbReference type="ARBA" id="ARBA00001933"/>
    </source>
</evidence>
<evidence type="ECO:0000256" key="3">
    <source>
        <dbReference type="ARBA" id="ARBA00022679"/>
    </source>
</evidence>
<keyword evidence="5" id="KW-1185">Reference proteome</keyword>
<evidence type="ECO:0000313" key="4">
    <source>
        <dbReference type="EMBL" id="GAL25685.1"/>
    </source>
</evidence>
<name>A0ABQ0JBS8_9VIBR</name>
<gene>
    <name evidence="4" type="ORF">JCM19239_626</name>
</gene>
<evidence type="ECO:0000313" key="5">
    <source>
        <dbReference type="Proteomes" id="UP000029223"/>
    </source>
</evidence>
<dbReference type="InterPro" id="IPR004637">
    <property type="entry name" value="Dat"/>
</dbReference>
<dbReference type="SUPFAM" id="SSF53383">
    <property type="entry name" value="PLP-dependent transferases"/>
    <property type="match status" value="1"/>
</dbReference>
<keyword evidence="2 4" id="KW-0032">Aminotransferase</keyword>
<dbReference type="Proteomes" id="UP000029223">
    <property type="component" value="Unassembled WGS sequence"/>
</dbReference>
<organism evidence="4 5">
    <name type="scientific">Vibrio variabilis</name>
    <dbReference type="NCBI Taxonomy" id="990271"/>
    <lineage>
        <taxon>Bacteria</taxon>
        <taxon>Pseudomonadati</taxon>
        <taxon>Pseudomonadota</taxon>
        <taxon>Gammaproteobacteria</taxon>
        <taxon>Vibrionales</taxon>
        <taxon>Vibrionaceae</taxon>
        <taxon>Vibrio</taxon>
    </lineage>
</organism>
<keyword evidence="3 4" id="KW-0808">Transferase</keyword>
<reference evidence="5" key="2">
    <citation type="submission" date="2014-09" db="EMBL/GenBank/DDBJ databases">
        <authorList>
            <consortium name="NBRP consortium"/>
            <person name="Sawabe T."/>
            <person name="Meirelles P."/>
            <person name="Nakanishi M."/>
            <person name="Sayaka M."/>
            <person name="Hattori M."/>
            <person name="Ohkuma M."/>
        </authorList>
    </citation>
    <scope>NUCLEOTIDE SEQUENCE [LARGE SCALE GENOMIC DNA]</scope>
    <source>
        <strain evidence="5">JCM 19239</strain>
    </source>
</reference>
<dbReference type="InterPro" id="IPR015424">
    <property type="entry name" value="PyrdxlP-dep_Trfase"/>
</dbReference>
<protein>
    <submittedName>
        <fullName evidence="4">Diaminobutyrate-2-oxoglutarate aminotransferase</fullName>
        <ecNumber evidence="4">2.6.1.76</ecNumber>
        <ecNumber evidence="4">4.1.1.86</ecNumber>
    </submittedName>
</protein>
<dbReference type="GO" id="GO:0045303">
    <property type="term" value="F:diaminobutyrate-2-oxoglutarate transaminase activity"/>
    <property type="evidence" value="ECO:0007669"/>
    <property type="project" value="UniProtKB-EC"/>
</dbReference>
<sequence>MLAQVPWRWVITIQRSTKLKEQLDSGLPYQTLDITTEAKDRFIKRVKAFLPEQFATESVIQFCGPSGADAVEAAIKLAKQTTGRNTMFAFRGAYHGMTNGTMGMMGNLGTKARRTGLMSDVHFMPFPYSLRCPFGLGGDAGAKQSIRYIERLLNDDEAGIMKPAAIIVEPVQGEGGVIPAPAFWLKELRRICDEHEILLILDEIQCGVGKTGYRFAFEEAGISQIFFVFLKRLAVVCQCRSLYSTKRSIHGMLANIRAHSAVTN</sequence>
<dbReference type="PANTHER" id="PTHR43552">
    <property type="entry name" value="DIAMINOBUTYRATE--2-OXOGLUTARATE AMINOTRANSFERASE"/>
    <property type="match status" value="1"/>
</dbReference>